<proteinExistence type="predicted"/>
<reference evidence="2 3" key="1">
    <citation type="submission" date="2019-07" db="EMBL/GenBank/DDBJ databases">
        <title>WGS assembly of Gossypium mustelinum.</title>
        <authorList>
            <person name="Chen Z.J."/>
            <person name="Sreedasyam A."/>
            <person name="Ando A."/>
            <person name="Song Q."/>
            <person name="De L."/>
            <person name="Hulse-Kemp A."/>
            <person name="Ding M."/>
            <person name="Ye W."/>
            <person name="Kirkbride R."/>
            <person name="Jenkins J."/>
            <person name="Plott C."/>
            <person name="Lovell J."/>
            <person name="Lin Y.-M."/>
            <person name="Vaughn R."/>
            <person name="Liu B."/>
            <person name="Li W."/>
            <person name="Simpson S."/>
            <person name="Scheffler B."/>
            <person name="Saski C."/>
            <person name="Grover C."/>
            <person name="Hu G."/>
            <person name="Conover J."/>
            <person name="Carlson J."/>
            <person name="Shu S."/>
            <person name="Boston L."/>
            <person name="Williams M."/>
            <person name="Peterson D."/>
            <person name="Mcgee K."/>
            <person name="Jones D."/>
            <person name="Wendel J."/>
            <person name="Stelly D."/>
            <person name="Grimwood J."/>
            <person name="Schmutz J."/>
        </authorList>
    </citation>
    <scope>NUCLEOTIDE SEQUENCE [LARGE SCALE GENOMIC DNA]</scope>
    <source>
        <strain evidence="2">1408120.09</strain>
    </source>
</reference>
<accession>A0A5D2ZJS3</accession>
<protein>
    <submittedName>
        <fullName evidence="2">Uncharacterized protein</fullName>
    </submittedName>
</protein>
<dbReference type="EMBL" id="CM017639">
    <property type="protein sequence ID" value="TYJ38898.1"/>
    <property type="molecule type" value="Genomic_DNA"/>
</dbReference>
<gene>
    <name evidence="2" type="ORF">E1A91_A04G026500v1</name>
</gene>
<evidence type="ECO:0000313" key="3">
    <source>
        <dbReference type="Proteomes" id="UP000323597"/>
    </source>
</evidence>
<name>A0A5D2ZJS3_GOSMU</name>
<sequence length="133" mass="15572">MFSMIYKIRKRVRLTNIKKAEGLKRQITPFGPKHADLVRPWVEFELRLGAYNPNFFFLNSFQPQKKTTESFCSLFPLLSPTVGVPHCPPNRHRTRWPMKREDGLFSPVSKGNRRSSLLEPKKTKEEILAPFRS</sequence>
<evidence type="ECO:0000313" key="2">
    <source>
        <dbReference type="EMBL" id="TYJ38898.1"/>
    </source>
</evidence>
<dbReference type="Proteomes" id="UP000323597">
    <property type="component" value="Chromosome A04"/>
</dbReference>
<feature type="region of interest" description="Disordered" evidence="1">
    <location>
        <begin position="89"/>
        <end position="133"/>
    </location>
</feature>
<evidence type="ECO:0000256" key="1">
    <source>
        <dbReference type="SAM" id="MobiDB-lite"/>
    </source>
</evidence>
<keyword evidence="3" id="KW-1185">Reference proteome</keyword>
<dbReference type="AlphaFoldDB" id="A0A5D2ZJS3"/>
<organism evidence="2 3">
    <name type="scientific">Gossypium mustelinum</name>
    <name type="common">Cotton</name>
    <name type="synonym">Gossypium caicoense</name>
    <dbReference type="NCBI Taxonomy" id="34275"/>
    <lineage>
        <taxon>Eukaryota</taxon>
        <taxon>Viridiplantae</taxon>
        <taxon>Streptophyta</taxon>
        <taxon>Embryophyta</taxon>
        <taxon>Tracheophyta</taxon>
        <taxon>Spermatophyta</taxon>
        <taxon>Magnoliopsida</taxon>
        <taxon>eudicotyledons</taxon>
        <taxon>Gunneridae</taxon>
        <taxon>Pentapetalae</taxon>
        <taxon>rosids</taxon>
        <taxon>malvids</taxon>
        <taxon>Malvales</taxon>
        <taxon>Malvaceae</taxon>
        <taxon>Malvoideae</taxon>
        <taxon>Gossypium</taxon>
    </lineage>
</organism>